<evidence type="ECO:0000313" key="2">
    <source>
        <dbReference type="Proteomes" id="UP001288620"/>
    </source>
</evidence>
<evidence type="ECO:0000313" key="1">
    <source>
        <dbReference type="EMBL" id="MDZ7280220.1"/>
    </source>
</evidence>
<dbReference type="EMBL" id="JAOBTT010000002">
    <property type="protein sequence ID" value="MDZ7280220.1"/>
    <property type="molecule type" value="Genomic_DNA"/>
</dbReference>
<dbReference type="RefSeq" id="WP_322544109.1">
    <property type="nucleotide sequence ID" value="NZ_JAOBTT010000002.1"/>
</dbReference>
<accession>A0ABU5LJW8</accession>
<keyword evidence="2" id="KW-1185">Reference proteome</keyword>
<comment type="caution">
    <text evidence="1">The sequence shown here is derived from an EMBL/GenBank/DDBJ whole genome shotgun (WGS) entry which is preliminary data.</text>
</comment>
<sequence>MNLYRSDEERLTDILIGDAVLQLLATDSVSDSALLNKLNDMASYECDPSRQHALQRAIAEVQKSIETFSRDAIILKDMDNVRHVFRNRDKTRHDTQH</sequence>
<protein>
    <submittedName>
        <fullName evidence="1">Uncharacterized protein</fullName>
    </submittedName>
</protein>
<organism evidence="1 2">
    <name type="scientific">Pantoea eucrina</name>
    <dbReference type="NCBI Taxonomy" id="472693"/>
    <lineage>
        <taxon>Bacteria</taxon>
        <taxon>Pseudomonadati</taxon>
        <taxon>Pseudomonadota</taxon>
        <taxon>Gammaproteobacteria</taxon>
        <taxon>Enterobacterales</taxon>
        <taxon>Erwiniaceae</taxon>
        <taxon>Pantoea</taxon>
    </lineage>
</organism>
<gene>
    <name evidence="1" type="ORF">N4G40_18360</name>
</gene>
<dbReference type="Proteomes" id="UP001288620">
    <property type="component" value="Unassembled WGS sequence"/>
</dbReference>
<proteinExistence type="predicted"/>
<name>A0ABU5LJW8_9GAMM</name>
<reference evidence="2" key="1">
    <citation type="submission" date="2023-07" db="EMBL/GenBank/DDBJ databases">
        <title>Structural and functional analysis of rice phyllospheric bacteria for their antimicrobial properties and defense elicitation against blast disease.</title>
        <authorList>
            <person name="Sahu K.P."/>
            <person name="Asharani P."/>
            <person name="Kumar M."/>
            <person name="Reddy B."/>
            <person name="Kumar A."/>
        </authorList>
    </citation>
    <scope>NUCLEOTIDE SEQUENCE [LARGE SCALE GENOMIC DNA]</scope>
    <source>
        <strain evidence="2">OsEp_Plm_30P10</strain>
    </source>
</reference>